<keyword evidence="2" id="KW-1185">Reference proteome</keyword>
<evidence type="ECO:0000313" key="2">
    <source>
        <dbReference type="Proteomes" id="UP000269396"/>
    </source>
</evidence>
<accession>A0A183PI80</accession>
<dbReference type="AlphaFoldDB" id="A0A183PI80"/>
<gene>
    <name evidence="1" type="ORF">SMTD_LOCUS14067</name>
</gene>
<evidence type="ECO:0000313" key="1">
    <source>
        <dbReference type="EMBL" id="VDP64895.1"/>
    </source>
</evidence>
<dbReference type="EMBL" id="UZAL01034220">
    <property type="protein sequence ID" value="VDP64895.1"/>
    <property type="molecule type" value="Genomic_DNA"/>
</dbReference>
<proteinExistence type="predicted"/>
<name>A0A183PI80_9TREM</name>
<dbReference type="STRING" id="31246.A0A183PI80"/>
<sequence length="104" mass="11629">MNLENAGLQDRVIDLEKRSAEQANELACLRSSLADCLRRLNLLESARGMKLHSSSQRPVLHNNASTHKAMEQCQGIHLASTRLSTQVHTPFALKAYWRVPVPVV</sequence>
<dbReference type="CDD" id="cd21931">
    <property type="entry name" value="TD_EMAP-like"/>
    <property type="match status" value="1"/>
</dbReference>
<protein>
    <submittedName>
        <fullName evidence="1">Uncharacterized protein</fullName>
    </submittedName>
</protein>
<organism evidence="1 2">
    <name type="scientific">Schistosoma mattheei</name>
    <dbReference type="NCBI Taxonomy" id="31246"/>
    <lineage>
        <taxon>Eukaryota</taxon>
        <taxon>Metazoa</taxon>
        <taxon>Spiralia</taxon>
        <taxon>Lophotrochozoa</taxon>
        <taxon>Platyhelminthes</taxon>
        <taxon>Trematoda</taxon>
        <taxon>Digenea</taxon>
        <taxon>Strigeidida</taxon>
        <taxon>Schistosomatoidea</taxon>
        <taxon>Schistosomatidae</taxon>
        <taxon>Schistosoma</taxon>
    </lineage>
</organism>
<reference evidence="1 2" key="1">
    <citation type="submission" date="2018-11" db="EMBL/GenBank/DDBJ databases">
        <authorList>
            <consortium name="Pathogen Informatics"/>
        </authorList>
    </citation>
    <scope>NUCLEOTIDE SEQUENCE [LARGE SCALE GENOMIC DNA]</scope>
    <source>
        <strain>Denwood</strain>
        <strain evidence="2">Zambia</strain>
    </source>
</reference>
<dbReference type="InterPro" id="IPR049813">
    <property type="entry name" value="Elp-1-like_TD"/>
</dbReference>
<dbReference type="Proteomes" id="UP000269396">
    <property type="component" value="Unassembled WGS sequence"/>
</dbReference>